<protein>
    <submittedName>
        <fullName evidence="1">Uncharacterized protein</fullName>
    </submittedName>
</protein>
<evidence type="ECO:0000313" key="2">
    <source>
        <dbReference type="Proteomes" id="UP000198806"/>
    </source>
</evidence>
<dbReference type="Proteomes" id="UP000198806">
    <property type="component" value="Unassembled WGS sequence"/>
</dbReference>
<proteinExistence type="predicted"/>
<dbReference type="RefSeq" id="WP_091686140.1">
    <property type="nucleotide sequence ID" value="NZ_BAABFM010000014.1"/>
</dbReference>
<sequence length="71" mass="8490">MIIFRTIQHLSYFSINLLVLEHTFKALIHQGLGIYVIIPQNEVEEIIYKNKSYLDVNKFLEVYEHDKLYCS</sequence>
<evidence type="ECO:0000313" key="1">
    <source>
        <dbReference type="EMBL" id="SFO19103.1"/>
    </source>
</evidence>
<name>A0A1I5F5Y8_9FIRM</name>
<dbReference type="EMBL" id="FOWD01000012">
    <property type="protein sequence ID" value="SFO19103.1"/>
    <property type="molecule type" value="Genomic_DNA"/>
</dbReference>
<dbReference type="STRING" id="1527.SAMN04489757_11256"/>
<reference evidence="1 2" key="1">
    <citation type="submission" date="2016-10" db="EMBL/GenBank/DDBJ databases">
        <authorList>
            <person name="de Groot N.N."/>
        </authorList>
    </citation>
    <scope>NUCLEOTIDE SEQUENCE [LARGE SCALE GENOMIC DNA]</scope>
    <source>
        <strain evidence="1 2">DSM 1283</strain>
    </source>
</reference>
<gene>
    <name evidence="1" type="ORF">SAMN04489757_11256</name>
</gene>
<dbReference type="AlphaFoldDB" id="A0A1I5F5Y8"/>
<organism evidence="1 2">
    <name type="scientific">Anaerocolumna aminovalerica</name>
    <dbReference type="NCBI Taxonomy" id="1527"/>
    <lineage>
        <taxon>Bacteria</taxon>
        <taxon>Bacillati</taxon>
        <taxon>Bacillota</taxon>
        <taxon>Clostridia</taxon>
        <taxon>Lachnospirales</taxon>
        <taxon>Lachnospiraceae</taxon>
        <taxon>Anaerocolumna</taxon>
    </lineage>
</organism>
<accession>A0A1I5F5Y8</accession>
<keyword evidence="2" id="KW-1185">Reference proteome</keyword>